<feature type="transmembrane region" description="Helical" evidence="1">
    <location>
        <begin position="79"/>
        <end position="99"/>
    </location>
</feature>
<feature type="transmembrane region" description="Helical" evidence="1">
    <location>
        <begin position="12"/>
        <end position="29"/>
    </location>
</feature>
<keyword evidence="1" id="KW-1133">Transmembrane helix</keyword>
<dbReference type="RefSeq" id="WP_152400133.1">
    <property type="nucleotide sequence ID" value="NZ_WHIY01000025.1"/>
</dbReference>
<evidence type="ECO:0000313" key="4">
    <source>
        <dbReference type="Proteomes" id="UP000475079"/>
    </source>
</evidence>
<feature type="transmembrane region" description="Helical" evidence="1">
    <location>
        <begin position="119"/>
        <end position="140"/>
    </location>
</feature>
<dbReference type="EMBL" id="WHIY01000025">
    <property type="protein sequence ID" value="MPQ54158.1"/>
    <property type="molecule type" value="Genomic_DNA"/>
</dbReference>
<comment type="caution">
    <text evidence="3">The sequence shown here is derived from an EMBL/GenBank/DDBJ whole genome shotgun (WGS) entry which is preliminary data.</text>
</comment>
<dbReference type="Proteomes" id="UP000475079">
    <property type="component" value="Unassembled WGS sequence"/>
</dbReference>
<sequence>MRTVIATAVAPEHALPLILVLIPAGVLLLRRVSVFLHEVSVPFRPGHPAVISGIWLFSLAGTLVLMAPVPLAARFNTMLMLGFLLQMAVTDAVSGYLPRTFTLRFLAAGLLVACLPSSGSLRLVETAATGVLVCLFHVLVNRHGDRIGRGDLWLLTGLTAWTGFDATVQTAVWGTGGFILWHCTGRLTGKKEGPLGPWFCFSCAVLQLNAFYQPVWVWVFQ</sequence>
<reference evidence="3 4" key="1">
    <citation type="submission" date="2019-10" db="EMBL/GenBank/DDBJ databases">
        <title>Characterization of a new Citrobacter species.</title>
        <authorList>
            <person name="Goncalves Ribeiro T."/>
            <person name="Izdebski R."/>
            <person name="Urbanowicz P."/>
            <person name="Carmeli Y."/>
            <person name="Gniadkowski M."/>
            <person name="Peixe L."/>
        </authorList>
    </citation>
    <scope>NUCLEOTIDE SEQUENCE [LARGE SCALE GENOMIC DNA]</scope>
    <source>
        <strain evidence="3 4">NMI7905_11</strain>
    </source>
</reference>
<organism evidence="3 4">
    <name type="scientific">Citrobacter telavivensis</name>
    <dbReference type="NCBI Taxonomy" id="2653932"/>
    <lineage>
        <taxon>Bacteria</taxon>
        <taxon>Pseudomonadati</taxon>
        <taxon>Pseudomonadota</taxon>
        <taxon>Gammaproteobacteria</taxon>
        <taxon>Enterobacterales</taxon>
        <taxon>Enterobacteriaceae</taxon>
        <taxon>Citrobacter</taxon>
    </lineage>
</organism>
<keyword evidence="1" id="KW-0472">Membrane</keyword>
<feature type="domain" description="Prepilin type IV endopeptidase peptidase" evidence="2">
    <location>
        <begin position="79"/>
        <end position="172"/>
    </location>
</feature>
<evidence type="ECO:0000256" key="1">
    <source>
        <dbReference type="SAM" id="Phobius"/>
    </source>
</evidence>
<dbReference type="Pfam" id="PF01478">
    <property type="entry name" value="Peptidase_A24"/>
    <property type="match status" value="1"/>
</dbReference>
<proteinExistence type="predicted"/>
<dbReference type="Gene3D" id="1.20.120.1220">
    <property type="match status" value="1"/>
</dbReference>
<feature type="transmembrane region" description="Helical" evidence="1">
    <location>
        <begin position="152"/>
        <end position="175"/>
    </location>
</feature>
<feature type="transmembrane region" description="Helical" evidence="1">
    <location>
        <begin position="49"/>
        <end position="67"/>
    </location>
</feature>
<dbReference type="AlphaFoldDB" id="A0A6L5EIB4"/>
<protein>
    <submittedName>
        <fullName evidence="3">Prepilin peptidase</fullName>
    </submittedName>
</protein>
<dbReference type="GO" id="GO:0004190">
    <property type="term" value="F:aspartic-type endopeptidase activity"/>
    <property type="evidence" value="ECO:0007669"/>
    <property type="project" value="InterPro"/>
</dbReference>
<dbReference type="InterPro" id="IPR000045">
    <property type="entry name" value="Prepilin_IV_endopep_pep"/>
</dbReference>
<accession>A0A6L5EIB4</accession>
<name>A0A6L5EIB4_9ENTR</name>
<dbReference type="GO" id="GO:0016020">
    <property type="term" value="C:membrane"/>
    <property type="evidence" value="ECO:0007669"/>
    <property type="project" value="InterPro"/>
</dbReference>
<keyword evidence="1" id="KW-0812">Transmembrane</keyword>
<gene>
    <name evidence="3" type="ORF">GBB84_25045</name>
</gene>
<evidence type="ECO:0000259" key="2">
    <source>
        <dbReference type="Pfam" id="PF01478"/>
    </source>
</evidence>
<feature type="transmembrane region" description="Helical" evidence="1">
    <location>
        <begin position="195"/>
        <end position="219"/>
    </location>
</feature>
<keyword evidence="4" id="KW-1185">Reference proteome</keyword>
<evidence type="ECO:0000313" key="3">
    <source>
        <dbReference type="EMBL" id="MPQ54158.1"/>
    </source>
</evidence>